<reference evidence="10" key="1">
    <citation type="journal article" date="2014" name="BMC Evol. Biol.">
        <title>Chloroplast phylogenomic analysis resolves deep-level relationships within the green algal class Trebouxiophyceae.</title>
        <authorList>
            <person name="Lemieux C."/>
            <person name="Otis C."/>
            <person name="Turmel M."/>
        </authorList>
    </citation>
    <scope>NUCLEOTIDE SEQUENCE</scope>
</reference>
<geneLocation type="chloroplast" evidence="10"/>
<feature type="domain" description="Small ribosomal subunit protein uS7" evidence="9">
    <location>
        <begin position="3"/>
        <end position="149"/>
    </location>
</feature>
<dbReference type="GO" id="GO:0009507">
    <property type="term" value="C:chloroplast"/>
    <property type="evidence" value="ECO:0007669"/>
    <property type="project" value="UniProtKB-SubCell"/>
</dbReference>
<keyword evidence="4 7" id="KW-0689">Ribosomal protein</keyword>
<evidence type="ECO:0000259" key="9">
    <source>
        <dbReference type="Pfam" id="PF00177"/>
    </source>
</evidence>
<dbReference type="RefSeq" id="YP_009104959.1">
    <property type="nucleotide sequence ID" value="NC_025526.1"/>
</dbReference>
<dbReference type="GO" id="GO:0006412">
    <property type="term" value="P:translation"/>
    <property type="evidence" value="ECO:0007669"/>
    <property type="project" value="UniProtKB-UniRule"/>
</dbReference>
<dbReference type="FunFam" id="1.10.455.10:FF:000001">
    <property type="entry name" value="30S ribosomal protein S7"/>
    <property type="match status" value="1"/>
</dbReference>
<evidence type="ECO:0000256" key="6">
    <source>
        <dbReference type="ARBA" id="ARBA00035151"/>
    </source>
</evidence>
<protein>
    <recommendedName>
        <fullName evidence="6 7">Small ribosomal subunit protein uS7c</fullName>
    </recommendedName>
</protein>
<comment type="subcellular location">
    <subcellularLocation>
        <location evidence="7">Plastid</location>
        <location evidence="7">Chloroplast</location>
    </subcellularLocation>
</comment>
<dbReference type="Gene3D" id="1.10.455.10">
    <property type="entry name" value="Ribosomal protein S7 domain"/>
    <property type="match status" value="1"/>
</dbReference>
<dbReference type="InterPro" id="IPR005717">
    <property type="entry name" value="Ribosomal_uS7_bac/org-type"/>
</dbReference>
<evidence type="ECO:0000256" key="8">
    <source>
        <dbReference type="RuleBase" id="RU003619"/>
    </source>
</evidence>
<keyword evidence="10" id="KW-0150">Chloroplast</keyword>
<keyword evidence="10" id="KW-0934">Plastid</keyword>
<dbReference type="InterPro" id="IPR023798">
    <property type="entry name" value="Ribosomal_uS7_dom"/>
</dbReference>
<comment type="subunit">
    <text evidence="7">Part of the 30S ribosomal subunit.</text>
</comment>
<dbReference type="GO" id="GO:0015935">
    <property type="term" value="C:small ribosomal subunit"/>
    <property type="evidence" value="ECO:0007669"/>
    <property type="project" value="InterPro"/>
</dbReference>
<dbReference type="PANTHER" id="PTHR11205">
    <property type="entry name" value="RIBOSOMAL PROTEIN S7"/>
    <property type="match status" value="1"/>
</dbReference>
<dbReference type="SUPFAM" id="SSF47973">
    <property type="entry name" value="Ribosomal protein S7"/>
    <property type="match status" value="1"/>
</dbReference>
<proteinExistence type="inferred from homology"/>
<keyword evidence="3 7" id="KW-0694">RNA-binding</keyword>
<evidence type="ECO:0000256" key="5">
    <source>
        <dbReference type="ARBA" id="ARBA00023274"/>
    </source>
</evidence>
<sequence length="156" mass="17734">MARRRTPPKHVILPDPIYQNRLLEMIVNNLMRKGKKGLAYRLCYQAMSELERITEKDPIGVIEEAVRNVTPLVVVKARRMGGSTHQVPLKVDPEKGTALAIRWILSSCRARSGRDTASKLTNEFLDASKKMGNAVRKKDEVHRMAEANKAFAKHRF</sequence>
<keyword evidence="2 7" id="KW-0699">rRNA-binding</keyword>
<dbReference type="PIRSF" id="PIRSF002122">
    <property type="entry name" value="RPS7p_RPS7a_RPS5e_RPS7o"/>
    <property type="match status" value="1"/>
</dbReference>
<keyword evidence="5 7" id="KW-0687">Ribonucleoprotein</keyword>
<evidence type="ECO:0000256" key="4">
    <source>
        <dbReference type="ARBA" id="ARBA00022980"/>
    </source>
</evidence>
<dbReference type="CDD" id="cd14871">
    <property type="entry name" value="uS7_Chloroplast"/>
    <property type="match status" value="1"/>
</dbReference>
<dbReference type="GO" id="GO:0003735">
    <property type="term" value="F:structural constituent of ribosome"/>
    <property type="evidence" value="ECO:0007669"/>
    <property type="project" value="InterPro"/>
</dbReference>
<evidence type="ECO:0000256" key="3">
    <source>
        <dbReference type="ARBA" id="ARBA00022884"/>
    </source>
</evidence>
<gene>
    <name evidence="7 10" type="primary">rps7</name>
</gene>
<dbReference type="InterPro" id="IPR020606">
    <property type="entry name" value="Ribosomal_uS7_CS"/>
</dbReference>
<dbReference type="HAMAP" id="MF_00480_B">
    <property type="entry name" value="Ribosomal_uS7_B"/>
    <property type="match status" value="1"/>
</dbReference>
<dbReference type="GO" id="GO:0019843">
    <property type="term" value="F:rRNA binding"/>
    <property type="evidence" value="ECO:0007669"/>
    <property type="project" value="UniProtKB-UniRule"/>
</dbReference>
<dbReference type="NCBIfam" id="TIGR01029">
    <property type="entry name" value="rpsG_bact"/>
    <property type="match status" value="1"/>
</dbReference>
<dbReference type="EMBL" id="KM462863">
    <property type="protein sequence ID" value="AIT93615.1"/>
    <property type="molecule type" value="Genomic_DNA"/>
</dbReference>
<name>A0A097KK96_9CHLO</name>
<dbReference type="InterPro" id="IPR036823">
    <property type="entry name" value="Ribosomal_uS7_dom_sf"/>
</dbReference>
<dbReference type="GeneID" id="22158615"/>
<dbReference type="InterPro" id="IPR000235">
    <property type="entry name" value="Ribosomal_uS7"/>
</dbReference>
<evidence type="ECO:0000256" key="7">
    <source>
        <dbReference type="HAMAP-Rule" id="MF_00480"/>
    </source>
</evidence>
<dbReference type="PROSITE" id="PS00052">
    <property type="entry name" value="RIBOSOMAL_S7"/>
    <property type="match status" value="1"/>
</dbReference>
<evidence type="ECO:0000256" key="2">
    <source>
        <dbReference type="ARBA" id="ARBA00022730"/>
    </source>
</evidence>
<evidence type="ECO:0000256" key="1">
    <source>
        <dbReference type="ARBA" id="ARBA00007151"/>
    </source>
</evidence>
<evidence type="ECO:0000313" key="10">
    <source>
        <dbReference type="EMBL" id="AIT93615.1"/>
    </source>
</evidence>
<comment type="function">
    <text evidence="7">One of the primary rRNA binding proteins, it binds directly to 16S rRNA where it nucleates assembly of the head domain of the 30S subunit.</text>
</comment>
<dbReference type="Pfam" id="PF00177">
    <property type="entry name" value="Ribosomal_S7"/>
    <property type="match status" value="1"/>
</dbReference>
<comment type="similarity">
    <text evidence="1 7 8">Belongs to the universal ribosomal protein uS7 family.</text>
</comment>
<organism evidence="10">
    <name type="scientific">Watanabea reniformis</name>
    <dbReference type="NCBI Taxonomy" id="191674"/>
    <lineage>
        <taxon>Eukaryota</taxon>
        <taxon>Viridiplantae</taxon>
        <taxon>Chlorophyta</taxon>
        <taxon>core chlorophytes</taxon>
        <taxon>Trebouxiophyceae</taxon>
        <taxon>Watanabeales</taxon>
        <taxon>Watanabeaceae</taxon>
        <taxon>Watanabea</taxon>
    </lineage>
</organism>
<accession>A0A097KK96</accession>
<dbReference type="AlphaFoldDB" id="A0A097KK96"/>